<protein>
    <recommendedName>
        <fullName evidence="5">Arsenite methyltransferase</fullName>
        <ecNumber evidence="4">2.1.1.137</ecNumber>
    </recommendedName>
</protein>
<reference evidence="11" key="1">
    <citation type="submission" date="2017-08" db="EMBL/GenBank/DDBJ databases">
        <authorList>
            <person name="Polle J.E."/>
            <person name="Barry K."/>
            <person name="Cushman J."/>
            <person name="Schmutz J."/>
            <person name="Tran D."/>
            <person name="Hathwaick L.T."/>
            <person name="Yim W.C."/>
            <person name="Jenkins J."/>
            <person name="Mckie-Krisberg Z.M."/>
            <person name="Prochnik S."/>
            <person name="Lindquist E."/>
            <person name="Dockter R.B."/>
            <person name="Adam C."/>
            <person name="Molina H."/>
            <person name="Bunkerborg J."/>
            <person name="Jin E."/>
            <person name="Buchheim M."/>
            <person name="Magnuson J."/>
        </authorList>
    </citation>
    <scope>NUCLEOTIDE SEQUENCE</scope>
    <source>
        <strain evidence="11">CCAP 19/18</strain>
    </source>
</reference>
<comment type="catalytic activity">
    <reaction evidence="7">
        <text>arsenic triglutathione + 2 [thioredoxin]-dithiol + 2 S-adenosyl-L-methionine + H2O = dimethylarsinous acid + 2 [thioredoxin]-disulfide + 3 glutathione + 2 S-adenosyl-L-homocysteine + 2 H(+)</text>
        <dbReference type="Rhea" id="RHEA:69464"/>
        <dbReference type="Rhea" id="RHEA-COMP:10698"/>
        <dbReference type="Rhea" id="RHEA-COMP:10700"/>
        <dbReference type="ChEBI" id="CHEBI:15377"/>
        <dbReference type="ChEBI" id="CHEBI:15378"/>
        <dbReference type="ChEBI" id="CHEBI:23808"/>
        <dbReference type="ChEBI" id="CHEBI:29950"/>
        <dbReference type="ChEBI" id="CHEBI:50058"/>
        <dbReference type="ChEBI" id="CHEBI:57856"/>
        <dbReference type="ChEBI" id="CHEBI:57925"/>
        <dbReference type="ChEBI" id="CHEBI:59789"/>
        <dbReference type="ChEBI" id="CHEBI:183640"/>
        <dbReference type="EC" id="2.1.1.137"/>
    </reaction>
</comment>
<dbReference type="Gene3D" id="3.40.50.150">
    <property type="entry name" value="Vaccinia Virus protein VP39"/>
    <property type="match status" value="1"/>
</dbReference>
<dbReference type="Pfam" id="PF13847">
    <property type="entry name" value="Methyltransf_31"/>
    <property type="match status" value="1"/>
</dbReference>
<keyword evidence="11" id="KW-0489">Methyltransferase</keyword>
<evidence type="ECO:0000256" key="1">
    <source>
        <dbReference type="ARBA" id="ARBA00022679"/>
    </source>
</evidence>
<organism evidence="11 12">
    <name type="scientific">Dunaliella salina</name>
    <name type="common">Green alga</name>
    <name type="synonym">Protococcus salinus</name>
    <dbReference type="NCBI Taxonomy" id="3046"/>
    <lineage>
        <taxon>Eukaryota</taxon>
        <taxon>Viridiplantae</taxon>
        <taxon>Chlorophyta</taxon>
        <taxon>core chlorophytes</taxon>
        <taxon>Chlorophyceae</taxon>
        <taxon>CS clade</taxon>
        <taxon>Chlamydomonadales</taxon>
        <taxon>Dunaliellaceae</taxon>
        <taxon>Dunaliella</taxon>
    </lineage>
</organism>
<evidence type="ECO:0000256" key="3">
    <source>
        <dbReference type="ARBA" id="ARBA00034487"/>
    </source>
</evidence>
<dbReference type="InterPro" id="IPR029063">
    <property type="entry name" value="SAM-dependent_MTases_sf"/>
</dbReference>
<comment type="catalytic activity">
    <reaction evidence="6">
        <text>arsenic triglutathione + [thioredoxin]-dithiol + S-adenosyl-L-methionine + 2 H2O = methylarsonous acid + [thioredoxin]-disulfide + 3 glutathione + S-adenosyl-L-homocysteine + H(+)</text>
        <dbReference type="Rhea" id="RHEA:69460"/>
        <dbReference type="Rhea" id="RHEA-COMP:10698"/>
        <dbReference type="Rhea" id="RHEA-COMP:10700"/>
        <dbReference type="ChEBI" id="CHEBI:15377"/>
        <dbReference type="ChEBI" id="CHEBI:15378"/>
        <dbReference type="ChEBI" id="CHEBI:17826"/>
        <dbReference type="ChEBI" id="CHEBI:29950"/>
        <dbReference type="ChEBI" id="CHEBI:50058"/>
        <dbReference type="ChEBI" id="CHEBI:57856"/>
        <dbReference type="ChEBI" id="CHEBI:57925"/>
        <dbReference type="ChEBI" id="CHEBI:59789"/>
        <dbReference type="ChEBI" id="CHEBI:183640"/>
        <dbReference type="EC" id="2.1.1.137"/>
    </reaction>
</comment>
<evidence type="ECO:0000259" key="10">
    <source>
        <dbReference type="Pfam" id="PF13847"/>
    </source>
</evidence>
<dbReference type="GO" id="GO:0008168">
    <property type="term" value="F:methyltransferase activity"/>
    <property type="evidence" value="ECO:0007669"/>
    <property type="project" value="UniProtKB-KW"/>
</dbReference>
<evidence type="ECO:0000256" key="8">
    <source>
        <dbReference type="ARBA" id="ARBA00048428"/>
    </source>
</evidence>
<evidence type="ECO:0000256" key="2">
    <source>
        <dbReference type="ARBA" id="ARBA00022691"/>
    </source>
</evidence>
<feature type="region of interest" description="Disordered" evidence="9">
    <location>
        <begin position="1"/>
        <end position="24"/>
    </location>
</feature>
<dbReference type="GO" id="GO:0032259">
    <property type="term" value="P:methylation"/>
    <property type="evidence" value="ECO:0007669"/>
    <property type="project" value="UniProtKB-KW"/>
</dbReference>
<evidence type="ECO:0000256" key="7">
    <source>
        <dbReference type="ARBA" id="ARBA00047943"/>
    </source>
</evidence>
<evidence type="ECO:0000256" key="9">
    <source>
        <dbReference type="SAM" id="MobiDB-lite"/>
    </source>
</evidence>
<dbReference type="InterPro" id="IPR026669">
    <property type="entry name" value="Arsenite_MeTrfase-like"/>
</dbReference>
<dbReference type="SUPFAM" id="SSF53335">
    <property type="entry name" value="S-adenosyl-L-methionine-dependent methyltransferases"/>
    <property type="match status" value="1"/>
</dbReference>
<dbReference type="InterPro" id="IPR025714">
    <property type="entry name" value="Methyltranfer_dom"/>
</dbReference>
<dbReference type="PANTHER" id="PTHR43675">
    <property type="entry name" value="ARSENITE METHYLTRANSFERASE"/>
    <property type="match status" value="1"/>
</dbReference>
<feature type="domain" description="Methyltransferase" evidence="10">
    <location>
        <begin position="89"/>
        <end position="244"/>
    </location>
</feature>
<keyword evidence="2" id="KW-0949">S-adenosyl-L-methionine</keyword>
<dbReference type="EMBL" id="MU069439">
    <property type="protein sequence ID" value="KAF5843688.1"/>
    <property type="molecule type" value="Genomic_DNA"/>
</dbReference>
<proteinExistence type="inferred from homology"/>
<evidence type="ECO:0000256" key="4">
    <source>
        <dbReference type="ARBA" id="ARBA00034521"/>
    </source>
</evidence>
<gene>
    <name evidence="11" type="ORF">DUNSADRAFT_10863</name>
</gene>
<evidence type="ECO:0000256" key="5">
    <source>
        <dbReference type="ARBA" id="ARBA00034545"/>
    </source>
</evidence>
<dbReference type="EC" id="2.1.1.137" evidence="4"/>
<comment type="catalytic activity">
    <reaction evidence="8">
        <text>arsenic triglutathione + 3 [thioredoxin]-dithiol + 3 S-adenosyl-L-methionine = trimethylarsine + 3 [thioredoxin]-disulfide + 3 glutathione + 3 S-adenosyl-L-homocysteine + 3 H(+)</text>
        <dbReference type="Rhea" id="RHEA:69432"/>
        <dbReference type="Rhea" id="RHEA-COMP:10698"/>
        <dbReference type="Rhea" id="RHEA-COMP:10700"/>
        <dbReference type="ChEBI" id="CHEBI:15378"/>
        <dbReference type="ChEBI" id="CHEBI:27130"/>
        <dbReference type="ChEBI" id="CHEBI:29950"/>
        <dbReference type="ChEBI" id="CHEBI:50058"/>
        <dbReference type="ChEBI" id="CHEBI:57856"/>
        <dbReference type="ChEBI" id="CHEBI:57925"/>
        <dbReference type="ChEBI" id="CHEBI:59789"/>
        <dbReference type="ChEBI" id="CHEBI:183640"/>
        <dbReference type="EC" id="2.1.1.137"/>
    </reaction>
</comment>
<accession>A0ABQ7HA08</accession>
<name>A0ABQ7HA08_DUNSA</name>
<keyword evidence="1" id="KW-0808">Transferase</keyword>
<comment type="caution">
    <text evidence="11">The sequence shown here is derived from an EMBL/GenBank/DDBJ whole genome shotgun (WGS) entry which is preliminary data.</text>
</comment>
<dbReference type="Gene3D" id="3.40.5.100">
    <property type="match status" value="1"/>
</dbReference>
<evidence type="ECO:0000313" key="11">
    <source>
        <dbReference type="EMBL" id="KAF5843688.1"/>
    </source>
</evidence>
<comment type="similarity">
    <text evidence="3">Belongs to the methyltransferase superfamily. Arsenite methyltransferase family.</text>
</comment>
<keyword evidence="12" id="KW-1185">Reference proteome</keyword>
<evidence type="ECO:0000256" key="6">
    <source>
        <dbReference type="ARBA" id="ARBA00047941"/>
    </source>
</evidence>
<dbReference type="PANTHER" id="PTHR43675:SF8">
    <property type="entry name" value="ARSENITE METHYLTRANSFERASE"/>
    <property type="match status" value="1"/>
</dbReference>
<dbReference type="Proteomes" id="UP000815325">
    <property type="component" value="Unassembled WGS sequence"/>
</dbReference>
<dbReference type="CDD" id="cd02440">
    <property type="entry name" value="AdoMet_MTases"/>
    <property type="match status" value="1"/>
</dbReference>
<evidence type="ECO:0000313" key="12">
    <source>
        <dbReference type="Proteomes" id="UP000815325"/>
    </source>
</evidence>
<sequence>MSCCGGSKSCAPANPPANGVAARQGHQDIKDSVVQYYGQSLQSTNDLRTSACKTCKAPPPEVKALMKLLPQEIVDKYYGCGTPLPSGISGLRVLDLGSGTGRDCYVAAQLVGEQGFVTGIDMTDGQLAVANKHLESFNRDVCKYSKPNMKFIKGEIENLTAAGIPDESQDLVISNCVINLSPDKAATLREVYRVLAPGGEMYFSDIYCDRRLPQELRTHPVLLGECLGGALYVNDFIRLARKAGFMDPRVLEQSAVDVNDPELREILGEARFFSITYRLFKLPDRLEDLCEDYGQVAVYKGTLPGHTHSYALDDHHKFVKNKPMLVCGNTAAMVGESWLRPHFAVTGDRSVHYGQFDCSSGPLASVKGDDGAGGCSSGACC</sequence>